<evidence type="ECO:0008006" key="3">
    <source>
        <dbReference type="Google" id="ProtNLM"/>
    </source>
</evidence>
<dbReference type="RefSeq" id="WP_346058775.1">
    <property type="nucleotide sequence ID" value="NZ_BAAAVQ010000005.1"/>
</dbReference>
<sequence length="62" mass="7163">MADRLKVRRLGGKHWAWCVESRNGRILPAHGWLARFHTHAEAIAYADKHARMARTNQGENNE</sequence>
<keyword evidence="2" id="KW-1185">Reference proteome</keyword>
<protein>
    <recommendedName>
        <fullName evidence="3">DUF1508 domain-containing protein</fullName>
    </recommendedName>
</protein>
<dbReference type="EMBL" id="JBHSHE010000082">
    <property type="protein sequence ID" value="MFC4717759.1"/>
    <property type="molecule type" value="Genomic_DNA"/>
</dbReference>
<evidence type="ECO:0000313" key="1">
    <source>
        <dbReference type="EMBL" id="MFC4717759.1"/>
    </source>
</evidence>
<organism evidence="1 2">
    <name type="scientific">Glutamicibacter bergerei</name>
    <dbReference type="NCBI Taxonomy" id="256702"/>
    <lineage>
        <taxon>Bacteria</taxon>
        <taxon>Bacillati</taxon>
        <taxon>Actinomycetota</taxon>
        <taxon>Actinomycetes</taxon>
        <taxon>Micrococcales</taxon>
        <taxon>Micrococcaceae</taxon>
        <taxon>Glutamicibacter</taxon>
    </lineage>
</organism>
<accession>A0ABV9MRW7</accession>
<name>A0ABV9MRW7_9MICC</name>
<dbReference type="Proteomes" id="UP001595884">
    <property type="component" value="Unassembled WGS sequence"/>
</dbReference>
<comment type="caution">
    <text evidence="1">The sequence shown here is derived from an EMBL/GenBank/DDBJ whole genome shotgun (WGS) entry which is preliminary data.</text>
</comment>
<reference evidence="2" key="1">
    <citation type="journal article" date="2019" name="Int. J. Syst. Evol. Microbiol.">
        <title>The Global Catalogue of Microorganisms (GCM) 10K type strain sequencing project: providing services to taxonomists for standard genome sequencing and annotation.</title>
        <authorList>
            <consortium name="The Broad Institute Genomics Platform"/>
            <consortium name="The Broad Institute Genome Sequencing Center for Infectious Disease"/>
            <person name="Wu L."/>
            <person name="Ma J."/>
        </authorList>
    </citation>
    <scope>NUCLEOTIDE SEQUENCE [LARGE SCALE GENOMIC DNA]</scope>
    <source>
        <strain evidence="2">CGMCC 1.12849</strain>
    </source>
</reference>
<gene>
    <name evidence="1" type="ORF">ACFO7V_16680</name>
</gene>
<evidence type="ECO:0000313" key="2">
    <source>
        <dbReference type="Proteomes" id="UP001595884"/>
    </source>
</evidence>
<proteinExistence type="predicted"/>